<accession>A0A9D2VHD5</accession>
<gene>
    <name evidence="6" type="primary">rdgC</name>
    <name evidence="6" type="ORF">K8U84_09210</name>
</gene>
<reference evidence="6" key="2">
    <citation type="submission" date="2021-09" db="EMBL/GenBank/DDBJ databases">
        <authorList>
            <person name="Gilroy R."/>
        </authorList>
    </citation>
    <scope>NUCLEOTIDE SEQUENCE</scope>
    <source>
        <strain evidence="6">CHK175-13533</strain>
    </source>
</reference>
<comment type="similarity">
    <text evidence="2">Belongs to the RdgC family.</text>
</comment>
<feature type="non-terminal residue" evidence="6">
    <location>
        <position position="79"/>
    </location>
</feature>
<organism evidence="6 7">
    <name type="scientific">Paenalcaligenes hominis</name>
    <dbReference type="NCBI Taxonomy" id="643674"/>
    <lineage>
        <taxon>Bacteria</taxon>
        <taxon>Pseudomonadati</taxon>
        <taxon>Pseudomonadota</taxon>
        <taxon>Betaproteobacteria</taxon>
        <taxon>Burkholderiales</taxon>
        <taxon>Alcaligenaceae</taxon>
        <taxon>Paenalcaligenes</taxon>
    </lineage>
</organism>
<dbReference type="GO" id="GO:0006310">
    <property type="term" value="P:DNA recombination"/>
    <property type="evidence" value="ECO:0007669"/>
    <property type="project" value="UniProtKB-KW"/>
</dbReference>
<keyword evidence="5" id="KW-0233">DNA recombination</keyword>
<sequence>MWFKNLRLFRLHPEWTADSIDELVAKKAFTPGSSQDPLSLGWAPAHEQTDLVHRVQGQILLTAKAEKKLLPSTVINQIA</sequence>
<evidence type="ECO:0000256" key="1">
    <source>
        <dbReference type="ARBA" id="ARBA00004453"/>
    </source>
</evidence>
<dbReference type="PANTHER" id="PTHR38103">
    <property type="entry name" value="RECOMBINATION-ASSOCIATED PROTEIN RDGC"/>
    <property type="match status" value="1"/>
</dbReference>
<comment type="subcellular location">
    <subcellularLocation>
        <location evidence="1">Cytoplasm</location>
        <location evidence="1">Nucleoid</location>
    </subcellularLocation>
</comment>
<dbReference type="PANTHER" id="PTHR38103:SF1">
    <property type="entry name" value="RECOMBINATION-ASSOCIATED PROTEIN RDGC"/>
    <property type="match status" value="1"/>
</dbReference>
<dbReference type="RefSeq" id="WP_276831482.1">
    <property type="nucleotide sequence ID" value="NZ_DYTQ01000103.1"/>
</dbReference>
<dbReference type="EMBL" id="DYTQ01000103">
    <property type="protein sequence ID" value="HJH24717.1"/>
    <property type="molecule type" value="Genomic_DNA"/>
</dbReference>
<comment type="caution">
    <text evidence="6">The sequence shown here is derived from an EMBL/GenBank/DDBJ whole genome shotgun (WGS) entry which is preliminary data.</text>
</comment>
<dbReference type="AlphaFoldDB" id="A0A9D2VHD5"/>
<evidence type="ECO:0000256" key="5">
    <source>
        <dbReference type="ARBA" id="ARBA00023172"/>
    </source>
</evidence>
<evidence type="ECO:0000313" key="6">
    <source>
        <dbReference type="EMBL" id="HJH24717.1"/>
    </source>
</evidence>
<dbReference type="GO" id="GO:0003690">
    <property type="term" value="F:double-stranded DNA binding"/>
    <property type="evidence" value="ECO:0007669"/>
    <property type="project" value="TreeGrafter"/>
</dbReference>
<evidence type="ECO:0000256" key="3">
    <source>
        <dbReference type="ARBA" id="ARBA00022296"/>
    </source>
</evidence>
<dbReference type="Pfam" id="PF04381">
    <property type="entry name" value="RdgC"/>
    <property type="match status" value="1"/>
</dbReference>
<dbReference type="InterPro" id="IPR007476">
    <property type="entry name" value="RdgC"/>
</dbReference>
<reference evidence="6" key="1">
    <citation type="journal article" date="2021" name="PeerJ">
        <title>Extensive microbial diversity within the chicken gut microbiome revealed by metagenomics and culture.</title>
        <authorList>
            <person name="Gilroy R."/>
            <person name="Ravi A."/>
            <person name="Getino M."/>
            <person name="Pursley I."/>
            <person name="Horton D.L."/>
            <person name="Alikhan N.F."/>
            <person name="Baker D."/>
            <person name="Gharbi K."/>
            <person name="Hall N."/>
            <person name="Watson M."/>
            <person name="Adriaenssens E.M."/>
            <person name="Foster-Nyarko E."/>
            <person name="Jarju S."/>
            <person name="Secka A."/>
            <person name="Antonio M."/>
            <person name="Oren A."/>
            <person name="Chaudhuri R.R."/>
            <person name="La Ragione R."/>
            <person name="Hildebrand F."/>
            <person name="Pallen M.J."/>
        </authorList>
    </citation>
    <scope>NUCLEOTIDE SEQUENCE</scope>
    <source>
        <strain evidence="6">CHK175-13533</strain>
    </source>
</reference>
<name>A0A9D2VHD5_9BURK</name>
<evidence type="ECO:0000256" key="4">
    <source>
        <dbReference type="ARBA" id="ARBA00022490"/>
    </source>
</evidence>
<dbReference type="GO" id="GO:0000018">
    <property type="term" value="P:regulation of DNA recombination"/>
    <property type="evidence" value="ECO:0007669"/>
    <property type="project" value="TreeGrafter"/>
</dbReference>
<proteinExistence type="inferred from homology"/>
<protein>
    <recommendedName>
        <fullName evidence="3">Recombination-associated protein RdgC</fullName>
    </recommendedName>
</protein>
<keyword evidence="4" id="KW-0963">Cytoplasm</keyword>
<dbReference type="Proteomes" id="UP000700248">
    <property type="component" value="Unassembled WGS sequence"/>
</dbReference>
<evidence type="ECO:0000313" key="7">
    <source>
        <dbReference type="Proteomes" id="UP000700248"/>
    </source>
</evidence>
<evidence type="ECO:0000256" key="2">
    <source>
        <dbReference type="ARBA" id="ARBA00008657"/>
    </source>
</evidence>
<dbReference type="GO" id="GO:0043590">
    <property type="term" value="C:bacterial nucleoid"/>
    <property type="evidence" value="ECO:0007669"/>
    <property type="project" value="TreeGrafter"/>
</dbReference>